<reference evidence="1" key="2">
    <citation type="journal article" date="2015" name="Fish Shellfish Immunol.">
        <title>Early steps in the European eel (Anguilla anguilla)-Vibrio vulnificus interaction in the gills: Role of the RtxA13 toxin.</title>
        <authorList>
            <person name="Callol A."/>
            <person name="Pajuelo D."/>
            <person name="Ebbesson L."/>
            <person name="Teles M."/>
            <person name="MacKenzie S."/>
            <person name="Amaro C."/>
        </authorList>
    </citation>
    <scope>NUCLEOTIDE SEQUENCE</scope>
</reference>
<accession>A0A0E9VA11</accession>
<proteinExistence type="predicted"/>
<sequence>MGTQDLGWCILRSKLAFGHIIA</sequence>
<dbReference type="AlphaFoldDB" id="A0A0E9VA11"/>
<reference evidence="1" key="1">
    <citation type="submission" date="2014-11" db="EMBL/GenBank/DDBJ databases">
        <authorList>
            <person name="Amaro Gonzalez C."/>
        </authorList>
    </citation>
    <scope>NUCLEOTIDE SEQUENCE</scope>
</reference>
<name>A0A0E9VA11_ANGAN</name>
<organism evidence="1">
    <name type="scientific">Anguilla anguilla</name>
    <name type="common">European freshwater eel</name>
    <name type="synonym">Muraena anguilla</name>
    <dbReference type="NCBI Taxonomy" id="7936"/>
    <lineage>
        <taxon>Eukaryota</taxon>
        <taxon>Metazoa</taxon>
        <taxon>Chordata</taxon>
        <taxon>Craniata</taxon>
        <taxon>Vertebrata</taxon>
        <taxon>Euteleostomi</taxon>
        <taxon>Actinopterygii</taxon>
        <taxon>Neopterygii</taxon>
        <taxon>Teleostei</taxon>
        <taxon>Anguilliformes</taxon>
        <taxon>Anguillidae</taxon>
        <taxon>Anguilla</taxon>
    </lineage>
</organism>
<dbReference type="EMBL" id="GBXM01034514">
    <property type="protein sequence ID" value="JAH74063.1"/>
    <property type="molecule type" value="Transcribed_RNA"/>
</dbReference>
<evidence type="ECO:0000313" key="1">
    <source>
        <dbReference type="EMBL" id="JAH74063.1"/>
    </source>
</evidence>
<protein>
    <submittedName>
        <fullName evidence="1">Uncharacterized protein</fullName>
    </submittedName>
</protein>